<name>A0AA88NV51_TACVA</name>
<dbReference type="AlphaFoldDB" id="A0AA88NV51"/>
<keyword evidence="2" id="KW-1015">Disulfide bond</keyword>
<dbReference type="GO" id="GO:0001666">
    <property type="term" value="P:response to hypoxia"/>
    <property type="evidence" value="ECO:0007669"/>
    <property type="project" value="TreeGrafter"/>
</dbReference>
<comment type="caution">
    <text evidence="6">The sequence shown here is derived from an EMBL/GenBank/DDBJ whole genome shotgun (WGS) entry which is preliminary data.</text>
</comment>
<evidence type="ECO:0000256" key="2">
    <source>
        <dbReference type="ARBA" id="ARBA00023157"/>
    </source>
</evidence>
<feature type="region of interest" description="Disordered" evidence="4">
    <location>
        <begin position="153"/>
        <end position="182"/>
    </location>
</feature>
<dbReference type="GO" id="GO:0001938">
    <property type="term" value="P:positive regulation of endothelial cell proliferation"/>
    <property type="evidence" value="ECO:0007669"/>
    <property type="project" value="TreeGrafter"/>
</dbReference>
<dbReference type="PROSITE" id="PS00249">
    <property type="entry name" value="PDGF_1"/>
    <property type="match status" value="1"/>
</dbReference>
<dbReference type="EMBL" id="JAVHJS010000003">
    <property type="protein sequence ID" value="KAK2864084.1"/>
    <property type="molecule type" value="Genomic_DNA"/>
</dbReference>
<protein>
    <recommendedName>
        <fullName evidence="5">Platelet-derived growth factor (PDGF) family profile domain-containing protein</fullName>
    </recommendedName>
</protein>
<keyword evidence="1 3" id="KW-0339">Growth factor</keyword>
<evidence type="ECO:0000259" key="5">
    <source>
        <dbReference type="PROSITE" id="PS50278"/>
    </source>
</evidence>
<gene>
    <name evidence="6" type="ORF">Q7C36_003238</name>
</gene>
<dbReference type="GO" id="GO:0005172">
    <property type="term" value="F:vascular endothelial growth factor receptor binding"/>
    <property type="evidence" value="ECO:0007669"/>
    <property type="project" value="TreeGrafter"/>
</dbReference>
<comment type="similarity">
    <text evidence="3">Belongs to the PDGF/VEGF growth factor family.</text>
</comment>
<dbReference type="GO" id="GO:0005615">
    <property type="term" value="C:extracellular space"/>
    <property type="evidence" value="ECO:0007669"/>
    <property type="project" value="TreeGrafter"/>
</dbReference>
<dbReference type="GO" id="GO:0008083">
    <property type="term" value="F:growth factor activity"/>
    <property type="evidence" value="ECO:0007669"/>
    <property type="project" value="UniProtKB-KW"/>
</dbReference>
<reference evidence="6" key="1">
    <citation type="submission" date="2023-08" db="EMBL/GenBank/DDBJ databases">
        <title>Pelteobagrus vachellii genome.</title>
        <authorList>
            <person name="Liu H."/>
        </authorList>
    </citation>
    <scope>NUCLEOTIDE SEQUENCE</scope>
    <source>
        <strain evidence="6">PRFRI_2022a</strain>
        <tissue evidence="6">Muscle</tissue>
    </source>
</reference>
<evidence type="ECO:0000256" key="3">
    <source>
        <dbReference type="RuleBase" id="RU003818"/>
    </source>
</evidence>
<dbReference type="InterPro" id="IPR029034">
    <property type="entry name" value="Cystine-knot_cytokine"/>
</dbReference>
<keyword evidence="7" id="KW-1185">Reference proteome</keyword>
<dbReference type="GO" id="GO:0042056">
    <property type="term" value="F:chemoattractant activity"/>
    <property type="evidence" value="ECO:0007669"/>
    <property type="project" value="TreeGrafter"/>
</dbReference>
<dbReference type="GO" id="GO:0016020">
    <property type="term" value="C:membrane"/>
    <property type="evidence" value="ECO:0007669"/>
    <property type="project" value="InterPro"/>
</dbReference>
<dbReference type="GO" id="GO:0048010">
    <property type="term" value="P:vascular endothelial growth factor receptor signaling pathway"/>
    <property type="evidence" value="ECO:0007669"/>
    <property type="project" value="TreeGrafter"/>
</dbReference>
<dbReference type="PROSITE" id="PS50278">
    <property type="entry name" value="PDGF_2"/>
    <property type="match status" value="1"/>
</dbReference>
<sequence length="182" mass="21038">MQSGIMTSHPRGVCGDACSSLQSSLKCSFGGLIQHEQFGQYSTDPSHTSPPHSTYRGLGHSNHDPIQWLVEVEQEYPGVVEYIFNPRCVPLHRCAGCCNDEQLLCSPTRRHNVTIQLVRINPVQRTKQYVELSFSEHCSCECRPKQNHIRYQRQKLSRPYRRRKGKKDKKRTENTTRCHHFS</sequence>
<dbReference type="InterPro" id="IPR000072">
    <property type="entry name" value="PDGF/VEGF_dom"/>
</dbReference>
<dbReference type="GO" id="GO:0038084">
    <property type="term" value="P:vascular endothelial growth factor signaling pathway"/>
    <property type="evidence" value="ECO:0007669"/>
    <property type="project" value="TreeGrafter"/>
</dbReference>
<feature type="compositionally biased region" description="Basic residues" evidence="4">
    <location>
        <begin position="153"/>
        <end position="169"/>
    </location>
</feature>
<proteinExistence type="inferred from homology"/>
<dbReference type="Proteomes" id="UP001187315">
    <property type="component" value="Unassembled WGS sequence"/>
</dbReference>
<dbReference type="PANTHER" id="PTHR12025">
    <property type="entry name" value="VASCULAR ENDOTHELIAL GROWTH FACTOR"/>
    <property type="match status" value="1"/>
</dbReference>
<dbReference type="Gene3D" id="2.10.90.10">
    <property type="entry name" value="Cystine-knot cytokines"/>
    <property type="match status" value="1"/>
</dbReference>
<accession>A0AA88NV51</accession>
<dbReference type="InterPro" id="IPR050507">
    <property type="entry name" value="PDGF/VEGF_growth_factor"/>
</dbReference>
<dbReference type="GO" id="GO:0045766">
    <property type="term" value="P:positive regulation of angiogenesis"/>
    <property type="evidence" value="ECO:0007669"/>
    <property type="project" value="TreeGrafter"/>
</dbReference>
<dbReference type="PANTHER" id="PTHR12025:SF9">
    <property type="entry name" value="PLACENTA GROWTH FACTOR"/>
    <property type="match status" value="1"/>
</dbReference>
<feature type="domain" description="Platelet-derived growth factor (PDGF) family profile" evidence="5">
    <location>
        <begin position="65"/>
        <end position="147"/>
    </location>
</feature>
<dbReference type="GO" id="GO:0050930">
    <property type="term" value="P:induction of positive chemotaxis"/>
    <property type="evidence" value="ECO:0007669"/>
    <property type="project" value="TreeGrafter"/>
</dbReference>
<dbReference type="GO" id="GO:0002040">
    <property type="term" value="P:sprouting angiogenesis"/>
    <property type="evidence" value="ECO:0007669"/>
    <property type="project" value="TreeGrafter"/>
</dbReference>
<dbReference type="GO" id="GO:0060754">
    <property type="term" value="P:positive regulation of mast cell chemotaxis"/>
    <property type="evidence" value="ECO:0007669"/>
    <property type="project" value="TreeGrafter"/>
</dbReference>
<dbReference type="SMART" id="SM00141">
    <property type="entry name" value="PDGF"/>
    <property type="match status" value="1"/>
</dbReference>
<evidence type="ECO:0000313" key="7">
    <source>
        <dbReference type="Proteomes" id="UP001187315"/>
    </source>
</evidence>
<evidence type="ECO:0000256" key="4">
    <source>
        <dbReference type="SAM" id="MobiDB-lite"/>
    </source>
</evidence>
<organism evidence="6 7">
    <name type="scientific">Tachysurus vachellii</name>
    <name type="common">Darkbarbel catfish</name>
    <name type="synonym">Pelteobagrus vachellii</name>
    <dbReference type="NCBI Taxonomy" id="175792"/>
    <lineage>
        <taxon>Eukaryota</taxon>
        <taxon>Metazoa</taxon>
        <taxon>Chordata</taxon>
        <taxon>Craniata</taxon>
        <taxon>Vertebrata</taxon>
        <taxon>Euteleostomi</taxon>
        <taxon>Actinopterygii</taxon>
        <taxon>Neopterygii</taxon>
        <taxon>Teleostei</taxon>
        <taxon>Ostariophysi</taxon>
        <taxon>Siluriformes</taxon>
        <taxon>Bagridae</taxon>
        <taxon>Tachysurus</taxon>
    </lineage>
</organism>
<dbReference type="InterPro" id="IPR023581">
    <property type="entry name" value="PD_growth_factor_CS"/>
</dbReference>
<dbReference type="SUPFAM" id="SSF57501">
    <property type="entry name" value="Cystine-knot cytokines"/>
    <property type="match status" value="1"/>
</dbReference>
<evidence type="ECO:0000256" key="1">
    <source>
        <dbReference type="ARBA" id="ARBA00023030"/>
    </source>
</evidence>
<dbReference type="Pfam" id="PF00341">
    <property type="entry name" value="PDGF"/>
    <property type="match status" value="1"/>
</dbReference>
<dbReference type="CDD" id="cd00135">
    <property type="entry name" value="PDGF"/>
    <property type="match status" value="1"/>
</dbReference>
<evidence type="ECO:0000313" key="6">
    <source>
        <dbReference type="EMBL" id="KAK2864084.1"/>
    </source>
</evidence>